<evidence type="ECO:0000313" key="2">
    <source>
        <dbReference type="Proteomes" id="UP000176689"/>
    </source>
</evidence>
<comment type="caution">
    <text evidence="1">The sequence shown here is derived from an EMBL/GenBank/DDBJ whole genome shotgun (WGS) entry which is preliminary data.</text>
</comment>
<proteinExistence type="predicted"/>
<dbReference type="Proteomes" id="UP000176689">
    <property type="component" value="Unassembled WGS sequence"/>
</dbReference>
<name>A0A1F6EBY4_9BACT</name>
<gene>
    <name evidence="1" type="ORF">A3F27_02175</name>
</gene>
<accession>A0A1F6EBY4</accession>
<evidence type="ECO:0000313" key="1">
    <source>
        <dbReference type="EMBL" id="OGG71127.1"/>
    </source>
</evidence>
<organism evidence="1 2">
    <name type="scientific">Candidatus Kaiserbacteria bacterium RIFCSPHIGHO2_12_FULL_53_13</name>
    <dbReference type="NCBI Taxonomy" id="1798502"/>
    <lineage>
        <taxon>Bacteria</taxon>
        <taxon>Candidatus Kaiseribacteriota</taxon>
    </lineage>
</organism>
<protein>
    <submittedName>
        <fullName evidence="1">Uncharacterized protein</fullName>
    </submittedName>
</protein>
<dbReference type="EMBL" id="MFLP01000014">
    <property type="protein sequence ID" value="OGG71127.1"/>
    <property type="molecule type" value="Genomic_DNA"/>
</dbReference>
<reference evidence="1 2" key="1">
    <citation type="journal article" date="2016" name="Nat. Commun.">
        <title>Thousands of microbial genomes shed light on interconnected biogeochemical processes in an aquifer system.</title>
        <authorList>
            <person name="Anantharaman K."/>
            <person name="Brown C.T."/>
            <person name="Hug L.A."/>
            <person name="Sharon I."/>
            <person name="Castelle C.J."/>
            <person name="Probst A.J."/>
            <person name="Thomas B.C."/>
            <person name="Singh A."/>
            <person name="Wilkins M.J."/>
            <person name="Karaoz U."/>
            <person name="Brodie E.L."/>
            <person name="Williams K.H."/>
            <person name="Hubbard S.S."/>
            <person name="Banfield J.F."/>
        </authorList>
    </citation>
    <scope>NUCLEOTIDE SEQUENCE [LARGE SCALE GENOMIC DNA]</scope>
</reference>
<dbReference type="AlphaFoldDB" id="A0A1F6EBY4"/>
<sequence length="108" mass="12166">MDNNLNESEEKALVGLLYNHVSFGTTLQVFNETTADNTRIETMRGALEKLLVKYALLDKLSPENLLMLGIANHVPKESLEGFAANENNKHLQLRAQYFLRKKTSDDSA</sequence>